<evidence type="ECO:0000256" key="2">
    <source>
        <dbReference type="ARBA" id="ARBA00023015"/>
    </source>
</evidence>
<sequence>MEIRQLKYASAVARLKNTALAAEEYYTSRQAVSKSIQHLEQELGVTLFSRSKHMELTDAGRAIIPKVDEVLKNINELEFYARSLSSSYEGLHVTIALTAFPLDYLYFNSRHRTMHALSEFKDKSSRTDVNILHLPDAAILDAIKNGTIDIGIIQGSITEDGFKCIDLSQIEMRVIATVESGLCDLEYVGIEDLKGVPIRTPLDFNSFYIDLIRRCREHGFNPLFQDVPLNDEAIYTFAKAGGVHIQPYDPCMKDAYPENAYLPFHPNDRMNLPLSLVYQEGTVSPTALKLARYLARSAK</sequence>
<evidence type="ECO:0000256" key="3">
    <source>
        <dbReference type="ARBA" id="ARBA00023125"/>
    </source>
</evidence>
<name>A0A3N0B370_9ACTN</name>
<dbReference type="GO" id="GO:0003700">
    <property type="term" value="F:DNA-binding transcription factor activity"/>
    <property type="evidence" value="ECO:0007669"/>
    <property type="project" value="InterPro"/>
</dbReference>
<comment type="caution">
    <text evidence="6">The sequence shown here is derived from an EMBL/GenBank/DDBJ whole genome shotgun (WGS) entry which is preliminary data.</text>
</comment>
<keyword evidence="7" id="KW-1185">Reference proteome</keyword>
<dbReference type="GO" id="GO:0000976">
    <property type="term" value="F:transcription cis-regulatory region binding"/>
    <property type="evidence" value="ECO:0007669"/>
    <property type="project" value="TreeGrafter"/>
</dbReference>
<dbReference type="EMBL" id="QIBX01000003">
    <property type="protein sequence ID" value="RNL41026.1"/>
    <property type="molecule type" value="Genomic_DNA"/>
</dbReference>
<dbReference type="CDD" id="cd05466">
    <property type="entry name" value="PBP2_LTTR_substrate"/>
    <property type="match status" value="1"/>
</dbReference>
<dbReference type="AlphaFoldDB" id="A0A3N0B370"/>
<dbReference type="Pfam" id="PF00126">
    <property type="entry name" value="HTH_1"/>
    <property type="match status" value="1"/>
</dbReference>
<dbReference type="PANTHER" id="PTHR30126:SF40">
    <property type="entry name" value="HTH-TYPE TRANSCRIPTIONAL REGULATOR GLTR"/>
    <property type="match status" value="1"/>
</dbReference>
<dbReference type="SUPFAM" id="SSF46785">
    <property type="entry name" value="Winged helix' DNA-binding domain"/>
    <property type="match status" value="1"/>
</dbReference>
<comment type="similarity">
    <text evidence="1">Belongs to the LysR transcriptional regulatory family.</text>
</comment>
<dbReference type="Proteomes" id="UP000269591">
    <property type="component" value="Unassembled WGS sequence"/>
</dbReference>
<dbReference type="SUPFAM" id="SSF53850">
    <property type="entry name" value="Periplasmic binding protein-like II"/>
    <property type="match status" value="1"/>
</dbReference>
<dbReference type="Gene3D" id="1.10.10.10">
    <property type="entry name" value="Winged helix-like DNA-binding domain superfamily/Winged helix DNA-binding domain"/>
    <property type="match status" value="1"/>
</dbReference>
<evidence type="ECO:0000256" key="1">
    <source>
        <dbReference type="ARBA" id="ARBA00009437"/>
    </source>
</evidence>
<dbReference type="Pfam" id="PF03466">
    <property type="entry name" value="LysR_substrate"/>
    <property type="match status" value="1"/>
</dbReference>
<keyword evidence="3" id="KW-0238">DNA-binding</keyword>
<accession>A0A3N0B370</accession>
<keyword evidence="4" id="KW-0804">Transcription</keyword>
<dbReference type="InterPro" id="IPR036390">
    <property type="entry name" value="WH_DNA-bd_sf"/>
</dbReference>
<evidence type="ECO:0000313" key="6">
    <source>
        <dbReference type="EMBL" id="RNL41026.1"/>
    </source>
</evidence>
<dbReference type="PROSITE" id="PS50931">
    <property type="entry name" value="HTH_LYSR"/>
    <property type="match status" value="1"/>
</dbReference>
<dbReference type="InterPro" id="IPR036388">
    <property type="entry name" value="WH-like_DNA-bd_sf"/>
</dbReference>
<protein>
    <submittedName>
        <fullName evidence="6">LysR family transcriptional regulator</fullName>
    </submittedName>
</protein>
<evidence type="ECO:0000313" key="7">
    <source>
        <dbReference type="Proteomes" id="UP000269591"/>
    </source>
</evidence>
<gene>
    <name evidence="6" type="ORF">DMP06_03265</name>
</gene>
<proteinExistence type="inferred from homology"/>
<keyword evidence="2" id="KW-0805">Transcription regulation</keyword>
<evidence type="ECO:0000256" key="4">
    <source>
        <dbReference type="ARBA" id="ARBA00023163"/>
    </source>
</evidence>
<feature type="domain" description="HTH lysR-type" evidence="5">
    <location>
        <begin position="1"/>
        <end position="57"/>
    </location>
</feature>
<evidence type="ECO:0000259" key="5">
    <source>
        <dbReference type="PROSITE" id="PS50931"/>
    </source>
</evidence>
<dbReference type="InterPro" id="IPR000847">
    <property type="entry name" value="LysR_HTH_N"/>
</dbReference>
<dbReference type="RefSeq" id="WP_123208310.1">
    <property type="nucleotide sequence ID" value="NZ_JBHTHO010000001.1"/>
</dbReference>
<dbReference type="InterPro" id="IPR005119">
    <property type="entry name" value="LysR_subst-bd"/>
</dbReference>
<dbReference type="Gene3D" id="3.40.190.290">
    <property type="match status" value="1"/>
</dbReference>
<reference evidence="7" key="1">
    <citation type="submission" date="2018-05" db="EMBL/GenBank/DDBJ databases">
        <title>Genome Sequencing of selected type strains of the family Eggerthellaceae.</title>
        <authorList>
            <person name="Danylec N."/>
            <person name="Stoll D.A."/>
            <person name="Doetsch A."/>
            <person name="Huch M."/>
        </authorList>
    </citation>
    <scope>NUCLEOTIDE SEQUENCE [LARGE SCALE GENOMIC DNA]</scope>
    <source>
        <strain evidence="7">DSM 24851</strain>
    </source>
</reference>
<organism evidence="6 7">
    <name type="scientific">Slackia equolifaciens</name>
    <dbReference type="NCBI Taxonomy" id="498718"/>
    <lineage>
        <taxon>Bacteria</taxon>
        <taxon>Bacillati</taxon>
        <taxon>Actinomycetota</taxon>
        <taxon>Coriobacteriia</taxon>
        <taxon>Eggerthellales</taxon>
        <taxon>Eggerthellaceae</taxon>
        <taxon>Slackia</taxon>
    </lineage>
</organism>
<dbReference type="OrthoDB" id="3176554at2"/>
<dbReference type="PANTHER" id="PTHR30126">
    <property type="entry name" value="HTH-TYPE TRANSCRIPTIONAL REGULATOR"/>
    <property type="match status" value="1"/>
</dbReference>